<proteinExistence type="predicted"/>
<dbReference type="AlphaFoldDB" id="A0A0Q4B7C8"/>
<dbReference type="Proteomes" id="UP000054172">
    <property type="component" value="Unassembled WGS sequence"/>
</dbReference>
<reference evidence="1" key="1">
    <citation type="submission" date="2015-08" db="EMBL/GenBank/DDBJ databases">
        <title>Candidatus Bacteriodes Periocalifornicus.</title>
        <authorList>
            <person name="McLean J.S."/>
            <person name="Kelley S."/>
        </authorList>
    </citation>
    <scope>NUCLEOTIDE SEQUENCE [LARGE SCALE GENOMIC DNA]</scope>
    <source>
        <strain evidence="1">12B</strain>
    </source>
</reference>
<accession>A0A0Q4B7C8</accession>
<organism evidence="1 2">
    <name type="scientific">Candidatus [Bacteroides] periocalifornicus</name>
    <dbReference type="NCBI Taxonomy" id="1702214"/>
    <lineage>
        <taxon>Bacteria</taxon>
        <taxon>Pseudomonadati</taxon>
        <taxon>Bacteroidota</taxon>
    </lineage>
</organism>
<sequence length="152" mass="17282">MGLFYSYPELSLVFDGQFNESDSLITYTCYHTPWIYVFNRQGDLVAEVETRDRIPFPTIIRYRDYFVFERGRTFNSNMGSFARGDTLYVFSYRVPASPGFTLDLYGIPRDDYLGSIGLESGGEATNQDVDGVYIRGEVLGVLAKGELHGYCL</sequence>
<dbReference type="STRING" id="1702214.AL399_04630"/>
<dbReference type="EMBL" id="LIIK01000017">
    <property type="protein sequence ID" value="KQM08944.1"/>
    <property type="molecule type" value="Genomic_DNA"/>
</dbReference>
<comment type="caution">
    <text evidence="1">The sequence shown here is derived from an EMBL/GenBank/DDBJ whole genome shotgun (WGS) entry which is preliminary data.</text>
</comment>
<evidence type="ECO:0000313" key="1">
    <source>
        <dbReference type="EMBL" id="KQM08944.1"/>
    </source>
</evidence>
<evidence type="ECO:0000313" key="2">
    <source>
        <dbReference type="Proteomes" id="UP000054172"/>
    </source>
</evidence>
<keyword evidence="2" id="KW-1185">Reference proteome</keyword>
<protein>
    <submittedName>
        <fullName evidence="1">Uncharacterized protein</fullName>
    </submittedName>
</protein>
<dbReference type="PATRIC" id="fig|1702214.3.peg.1838"/>
<name>A0A0Q4B7C8_9BACT</name>
<gene>
    <name evidence="1" type="ORF">AL399_04630</name>
</gene>